<feature type="region of interest" description="Disordered" evidence="1">
    <location>
        <begin position="657"/>
        <end position="688"/>
    </location>
</feature>
<dbReference type="Proteomes" id="UP001158576">
    <property type="component" value="Chromosome 1"/>
</dbReference>
<name>A0ABN7SVU2_OIKDI</name>
<organism evidence="2 3">
    <name type="scientific">Oikopleura dioica</name>
    <name type="common">Tunicate</name>
    <dbReference type="NCBI Taxonomy" id="34765"/>
    <lineage>
        <taxon>Eukaryota</taxon>
        <taxon>Metazoa</taxon>
        <taxon>Chordata</taxon>
        <taxon>Tunicata</taxon>
        <taxon>Appendicularia</taxon>
        <taxon>Copelata</taxon>
        <taxon>Oikopleuridae</taxon>
        <taxon>Oikopleura</taxon>
    </lineage>
</organism>
<keyword evidence="3" id="KW-1185">Reference proteome</keyword>
<dbReference type="EMBL" id="OU015566">
    <property type="protein sequence ID" value="CAG5105610.1"/>
    <property type="molecule type" value="Genomic_DNA"/>
</dbReference>
<gene>
    <name evidence="2" type="ORF">OKIOD_LOCUS11050</name>
</gene>
<feature type="compositionally biased region" description="Low complexity" evidence="1">
    <location>
        <begin position="666"/>
        <end position="676"/>
    </location>
</feature>
<evidence type="ECO:0000313" key="3">
    <source>
        <dbReference type="Proteomes" id="UP001158576"/>
    </source>
</evidence>
<proteinExistence type="predicted"/>
<feature type="compositionally biased region" description="Polar residues" evidence="1">
    <location>
        <begin position="677"/>
        <end position="688"/>
    </location>
</feature>
<protein>
    <submittedName>
        <fullName evidence="2">Oidioi.mRNA.OKI2018_I69.chr1.g2285.t1.cds</fullName>
    </submittedName>
</protein>
<sequence length="688" mass="79783">MDLEIKSGALIDNTKFIHILSNVKLADEFQNAYNFANLRFGIGNTQFMAKPKDGVSSFCTALTKRRLEAINSYNKNDQAKIRQQEKSFIFIVSKAEKNSSEAETPWKIGAWSNTLRSEFERDCVTKIIDMEKREGGVLSDTRLADVMRQIKNLPKYAVNSELKQLGVGKGSFFLSLKESKFPNRSVFWSKLLFERMISFQSYDHVSKNTILIDITAFLIDFDEYTNSEDDNDAVTVKAEDPEAPKFNPKYHHCPQWEKLADQHIDDTLFEDFCNECIEEIIALESESGEIVSFQTLIQMFDSVRSSEKFKNAKHLEGINFRELGRNLYTNRRTADLYDKLMQTRRNKLDIYKERARDAINEPQSSYLRRKRKYKMIIEKGDVVREISGNQIQILRFDEEEQEESPKLPLEEKFFDQVFRLDGTVEVFERPKQEREITSEQRKLFDKKLERFRHIKLGSKSGEEKKSSSKNESSVAERIIADHLLGVRESLSEPETPKNTLTLTQINDITKKTRDYVYEKVLKQQEEIRKQRLEEKRIETEAIKNDRKKISMARPAQNKEIKPMSFDFGKVAVETPPAKKKIRVVMPNINSPVLGASNTLVINTDDVQIRNIQDVKPRAAQPPKPQKVMRKLDNLKAIFGKIIENMERIPEDEQQSIMDTYRTDLESFSSSAHQSSSKKFTTASIQKHP</sequence>
<evidence type="ECO:0000313" key="2">
    <source>
        <dbReference type="EMBL" id="CAG5105610.1"/>
    </source>
</evidence>
<accession>A0ABN7SVU2</accession>
<reference evidence="2 3" key="1">
    <citation type="submission" date="2021-04" db="EMBL/GenBank/DDBJ databases">
        <authorList>
            <person name="Bliznina A."/>
        </authorList>
    </citation>
    <scope>NUCLEOTIDE SEQUENCE [LARGE SCALE GENOMIC DNA]</scope>
</reference>
<evidence type="ECO:0000256" key="1">
    <source>
        <dbReference type="SAM" id="MobiDB-lite"/>
    </source>
</evidence>